<dbReference type="PANTHER" id="PTHR48086:SF7">
    <property type="entry name" value="SODIUM-SOLUTE SYMPORTER-RELATED"/>
    <property type="match status" value="1"/>
</dbReference>
<evidence type="ECO:0000256" key="1">
    <source>
        <dbReference type="ARBA" id="ARBA00004141"/>
    </source>
</evidence>
<accession>A0A382KYN7</accession>
<feature type="transmembrane region" description="Helical" evidence="7">
    <location>
        <begin position="225"/>
        <end position="243"/>
    </location>
</feature>
<evidence type="ECO:0000256" key="5">
    <source>
        <dbReference type="ARBA" id="ARBA00022989"/>
    </source>
</evidence>
<organism evidence="8">
    <name type="scientific">marine metagenome</name>
    <dbReference type="NCBI Taxonomy" id="408172"/>
    <lineage>
        <taxon>unclassified sequences</taxon>
        <taxon>metagenomes</taxon>
        <taxon>ecological metagenomes</taxon>
    </lineage>
</organism>
<evidence type="ECO:0000256" key="7">
    <source>
        <dbReference type="SAM" id="Phobius"/>
    </source>
</evidence>
<evidence type="ECO:0000313" key="8">
    <source>
        <dbReference type="EMBL" id="SVC27781.1"/>
    </source>
</evidence>
<reference evidence="8" key="1">
    <citation type="submission" date="2018-05" db="EMBL/GenBank/DDBJ databases">
        <authorList>
            <person name="Lanie J.A."/>
            <person name="Ng W.-L."/>
            <person name="Kazmierczak K.M."/>
            <person name="Andrzejewski T.M."/>
            <person name="Davidsen T.M."/>
            <person name="Wayne K.J."/>
            <person name="Tettelin H."/>
            <person name="Glass J.I."/>
            <person name="Rusch D."/>
            <person name="Podicherti R."/>
            <person name="Tsui H.-C.T."/>
            <person name="Winkler M.E."/>
        </authorList>
    </citation>
    <scope>NUCLEOTIDE SEQUENCE</scope>
</reference>
<evidence type="ECO:0000256" key="3">
    <source>
        <dbReference type="ARBA" id="ARBA00022448"/>
    </source>
</evidence>
<gene>
    <name evidence="8" type="ORF">METZ01_LOCUS280635</name>
</gene>
<feature type="transmembrane region" description="Helical" evidence="7">
    <location>
        <begin position="178"/>
        <end position="197"/>
    </location>
</feature>
<dbReference type="AlphaFoldDB" id="A0A382KYN7"/>
<feature type="transmembrane region" description="Helical" evidence="7">
    <location>
        <begin position="118"/>
        <end position="140"/>
    </location>
</feature>
<dbReference type="PANTHER" id="PTHR48086">
    <property type="entry name" value="SODIUM/PROLINE SYMPORTER-RELATED"/>
    <property type="match status" value="1"/>
</dbReference>
<protein>
    <recommendedName>
        <fullName evidence="9">Sodium:solute symporter family protein</fullName>
    </recommendedName>
</protein>
<proteinExistence type="inferred from homology"/>
<feature type="transmembrane region" description="Helical" evidence="7">
    <location>
        <begin position="6"/>
        <end position="24"/>
    </location>
</feature>
<dbReference type="GO" id="GO:0005886">
    <property type="term" value="C:plasma membrane"/>
    <property type="evidence" value="ECO:0007669"/>
    <property type="project" value="TreeGrafter"/>
</dbReference>
<name>A0A382KYN7_9ZZZZ</name>
<dbReference type="Pfam" id="PF00474">
    <property type="entry name" value="SSF"/>
    <property type="match status" value="1"/>
</dbReference>
<dbReference type="InterPro" id="IPR038377">
    <property type="entry name" value="Na/Glc_symporter_sf"/>
</dbReference>
<evidence type="ECO:0000256" key="2">
    <source>
        <dbReference type="ARBA" id="ARBA00006434"/>
    </source>
</evidence>
<feature type="non-terminal residue" evidence="8">
    <location>
        <position position="264"/>
    </location>
</feature>
<evidence type="ECO:0008006" key="9">
    <source>
        <dbReference type="Google" id="ProtNLM"/>
    </source>
</evidence>
<feature type="transmembrane region" description="Helical" evidence="7">
    <location>
        <begin position="70"/>
        <end position="90"/>
    </location>
</feature>
<keyword evidence="5 7" id="KW-1133">Transmembrane helix</keyword>
<dbReference type="EMBL" id="UINC01082738">
    <property type="protein sequence ID" value="SVC27781.1"/>
    <property type="molecule type" value="Genomic_DNA"/>
</dbReference>
<sequence length="264" mass="27806">MDFGLFMAFIAYSTFILAVGVWGYRKKSFESYAVADRTMGLGLATSAFVATFLSAVTIIGVSGYASVNGWSAAAFTCYGYSLGWILLLVASGRLHKVRLTTVPECLGVRYESTGLRAFSALTIIALYSITLVVQLLAIGITMNTLIGLGTTVSIVTVGVVFVSYTMLGGLASVLRTDLVQAALLASGVLLAAGMVLWKTGGTVVTAPGAHLGGFFGGSVSTTSDFVGWMLVWGLGIPTQSYYLHRFYASRNVHVARGQIAFGAI</sequence>
<keyword evidence="6 7" id="KW-0472">Membrane</keyword>
<evidence type="ECO:0000256" key="6">
    <source>
        <dbReference type="ARBA" id="ARBA00023136"/>
    </source>
</evidence>
<keyword evidence="3" id="KW-0813">Transport</keyword>
<dbReference type="GO" id="GO:0022857">
    <property type="term" value="F:transmembrane transporter activity"/>
    <property type="evidence" value="ECO:0007669"/>
    <property type="project" value="InterPro"/>
</dbReference>
<comment type="subcellular location">
    <subcellularLocation>
        <location evidence="1">Membrane</location>
        <topology evidence="1">Multi-pass membrane protein</topology>
    </subcellularLocation>
</comment>
<feature type="transmembrane region" description="Helical" evidence="7">
    <location>
        <begin position="45"/>
        <end position="64"/>
    </location>
</feature>
<dbReference type="InterPro" id="IPR001734">
    <property type="entry name" value="Na/solute_symporter"/>
</dbReference>
<comment type="similarity">
    <text evidence="2">Belongs to the sodium:solute symporter (SSF) (TC 2.A.21) family.</text>
</comment>
<keyword evidence="4 7" id="KW-0812">Transmembrane</keyword>
<dbReference type="Gene3D" id="1.20.1730.10">
    <property type="entry name" value="Sodium/glucose cotransporter"/>
    <property type="match status" value="1"/>
</dbReference>
<dbReference type="PROSITE" id="PS50283">
    <property type="entry name" value="NA_SOLUT_SYMP_3"/>
    <property type="match status" value="1"/>
</dbReference>
<evidence type="ECO:0000256" key="4">
    <source>
        <dbReference type="ARBA" id="ARBA00022692"/>
    </source>
</evidence>
<feature type="transmembrane region" description="Helical" evidence="7">
    <location>
        <begin position="146"/>
        <end position="166"/>
    </location>
</feature>
<dbReference type="InterPro" id="IPR050277">
    <property type="entry name" value="Sodium:Solute_Symporter"/>
</dbReference>